<comment type="caution">
    <text evidence="3">The sequence shown here is derived from an EMBL/GenBank/DDBJ whole genome shotgun (WGS) entry which is preliminary data.</text>
</comment>
<evidence type="ECO:0000259" key="2">
    <source>
        <dbReference type="Pfam" id="PF03372"/>
    </source>
</evidence>
<feature type="transmembrane region" description="Helical" evidence="1">
    <location>
        <begin position="58"/>
        <end position="76"/>
    </location>
</feature>
<gene>
    <name evidence="3" type="ORF">Dcar01_01975</name>
</gene>
<dbReference type="InterPro" id="IPR005135">
    <property type="entry name" value="Endo/exonuclease/phosphatase"/>
</dbReference>
<reference evidence="3 4" key="1">
    <citation type="submission" date="2024-02" db="EMBL/GenBank/DDBJ databases">
        <title>Deinococcus carri NBRC 110142.</title>
        <authorList>
            <person name="Ichikawa N."/>
            <person name="Katano-Makiyama Y."/>
            <person name="Hidaka K."/>
        </authorList>
    </citation>
    <scope>NUCLEOTIDE SEQUENCE [LARGE SCALE GENOMIC DNA]</scope>
    <source>
        <strain evidence="3 4">NBRC 110142</strain>
    </source>
</reference>
<protein>
    <recommendedName>
        <fullName evidence="2">Endonuclease/exonuclease/phosphatase domain-containing protein</fullName>
    </recommendedName>
</protein>
<keyword evidence="4" id="KW-1185">Reference proteome</keyword>
<dbReference type="Pfam" id="PF03372">
    <property type="entry name" value="Exo_endo_phos"/>
    <property type="match status" value="1"/>
</dbReference>
<feature type="domain" description="Endonuclease/exonuclease/phosphatase" evidence="2">
    <location>
        <begin position="88"/>
        <end position="297"/>
    </location>
</feature>
<organism evidence="3 4">
    <name type="scientific">Deinococcus carri</name>
    <dbReference type="NCBI Taxonomy" id="1211323"/>
    <lineage>
        <taxon>Bacteria</taxon>
        <taxon>Thermotogati</taxon>
        <taxon>Deinococcota</taxon>
        <taxon>Deinococci</taxon>
        <taxon>Deinococcales</taxon>
        <taxon>Deinococcaceae</taxon>
        <taxon>Deinococcus</taxon>
    </lineage>
</organism>
<keyword evidence="1" id="KW-1133">Transmembrane helix</keyword>
<dbReference type="SUPFAM" id="SSF56219">
    <property type="entry name" value="DNase I-like"/>
    <property type="match status" value="1"/>
</dbReference>
<keyword evidence="1" id="KW-0472">Membrane</keyword>
<keyword evidence="1" id="KW-0812">Transmembrane</keyword>
<name>A0ABP9WAP3_9DEIO</name>
<sequence>MRLAWLYLLAVALTWLLGEYVGEQTLPTLLLAYAPPLLWLLPAPFVLAWTLWRRRGTAVALAGLGLAAWGAGLLHWRPQQDGGALRVVTFNVARGTQGTPEGVAAALRAADADLLLLQETNFVRPGFREELLARLPGYRVAAGEEVLTLSRLPVLGTRTHAAPGSRRNFLETRVRWRGQPLRVVNAHLGTVLVSSALRGDFARMRQTRDVRGEQVKLLAGIAARGPGPLLLGGDLNTPPRGVVYRHLRQAFGPDAFDLAGRGPGWTFPGLFLRIDHLLGRGLTPKRVRVLAGAGSDHRPLLAEFSSSSSSRILPGRF</sequence>
<dbReference type="RefSeq" id="WP_345464616.1">
    <property type="nucleotide sequence ID" value="NZ_BAABRP010000006.1"/>
</dbReference>
<dbReference type="EMBL" id="BAABRP010000006">
    <property type="protein sequence ID" value="GAA5513247.1"/>
    <property type="molecule type" value="Genomic_DNA"/>
</dbReference>
<evidence type="ECO:0000313" key="4">
    <source>
        <dbReference type="Proteomes" id="UP001401887"/>
    </source>
</evidence>
<feature type="transmembrane region" description="Helical" evidence="1">
    <location>
        <begin position="28"/>
        <end position="51"/>
    </location>
</feature>
<dbReference type="InterPro" id="IPR036691">
    <property type="entry name" value="Endo/exonu/phosph_ase_sf"/>
</dbReference>
<evidence type="ECO:0000256" key="1">
    <source>
        <dbReference type="SAM" id="Phobius"/>
    </source>
</evidence>
<dbReference type="Gene3D" id="3.60.10.10">
    <property type="entry name" value="Endonuclease/exonuclease/phosphatase"/>
    <property type="match status" value="1"/>
</dbReference>
<accession>A0ABP9WAP3</accession>
<dbReference type="Proteomes" id="UP001401887">
    <property type="component" value="Unassembled WGS sequence"/>
</dbReference>
<evidence type="ECO:0000313" key="3">
    <source>
        <dbReference type="EMBL" id="GAA5513247.1"/>
    </source>
</evidence>
<proteinExistence type="predicted"/>